<name>A0AAX6DMX4_IRIPA</name>
<evidence type="ECO:0000313" key="2">
    <source>
        <dbReference type="EMBL" id="KAJ6793140.1"/>
    </source>
</evidence>
<accession>A0AAX6DMX4</accession>
<evidence type="ECO:0000256" key="1">
    <source>
        <dbReference type="SAM" id="MobiDB-lite"/>
    </source>
</evidence>
<feature type="compositionally biased region" description="Low complexity" evidence="1">
    <location>
        <begin position="23"/>
        <end position="39"/>
    </location>
</feature>
<protein>
    <submittedName>
        <fullName evidence="2">Uncharacterized protein</fullName>
    </submittedName>
</protein>
<feature type="region of interest" description="Disordered" evidence="1">
    <location>
        <begin position="16"/>
        <end position="50"/>
    </location>
</feature>
<reference evidence="2" key="2">
    <citation type="submission" date="2023-04" db="EMBL/GenBank/DDBJ databases">
        <authorList>
            <person name="Bruccoleri R.E."/>
            <person name="Oakeley E.J."/>
            <person name="Faust A.-M."/>
            <person name="Dessus-Babus S."/>
            <person name="Altorfer M."/>
            <person name="Burckhardt D."/>
            <person name="Oertli M."/>
            <person name="Naumann U."/>
            <person name="Petersen F."/>
            <person name="Wong J."/>
        </authorList>
    </citation>
    <scope>NUCLEOTIDE SEQUENCE</scope>
    <source>
        <strain evidence="2">GSM-AAB239-AS_SAM_17_03QT</strain>
        <tissue evidence="2">Leaf</tissue>
    </source>
</reference>
<dbReference type="EMBL" id="JANAVB010043219">
    <property type="protein sequence ID" value="KAJ6793140.1"/>
    <property type="molecule type" value="Genomic_DNA"/>
</dbReference>
<gene>
    <name evidence="2" type="ORF">M6B38_111190</name>
</gene>
<dbReference type="AlphaFoldDB" id="A0AAX6DMX4"/>
<proteinExistence type="predicted"/>
<sequence length="50" mass="5688">MVFIYIIPSSPIFLPNNRESPIFRQKQSPSSSPKQPRFSASIATSRDYIS</sequence>
<keyword evidence="3" id="KW-1185">Reference proteome</keyword>
<comment type="caution">
    <text evidence="2">The sequence shown here is derived from an EMBL/GenBank/DDBJ whole genome shotgun (WGS) entry which is preliminary data.</text>
</comment>
<organism evidence="2 3">
    <name type="scientific">Iris pallida</name>
    <name type="common">Sweet iris</name>
    <dbReference type="NCBI Taxonomy" id="29817"/>
    <lineage>
        <taxon>Eukaryota</taxon>
        <taxon>Viridiplantae</taxon>
        <taxon>Streptophyta</taxon>
        <taxon>Embryophyta</taxon>
        <taxon>Tracheophyta</taxon>
        <taxon>Spermatophyta</taxon>
        <taxon>Magnoliopsida</taxon>
        <taxon>Liliopsida</taxon>
        <taxon>Asparagales</taxon>
        <taxon>Iridaceae</taxon>
        <taxon>Iridoideae</taxon>
        <taxon>Irideae</taxon>
        <taxon>Iris</taxon>
    </lineage>
</organism>
<dbReference type="Proteomes" id="UP001140949">
    <property type="component" value="Unassembled WGS sequence"/>
</dbReference>
<reference evidence="2" key="1">
    <citation type="journal article" date="2023" name="GigaByte">
        <title>Genome assembly of the bearded iris, Iris pallida Lam.</title>
        <authorList>
            <person name="Bruccoleri R.E."/>
            <person name="Oakeley E.J."/>
            <person name="Faust A.M.E."/>
            <person name="Altorfer M."/>
            <person name="Dessus-Babus S."/>
            <person name="Burckhardt D."/>
            <person name="Oertli M."/>
            <person name="Naumann U."/>
            <person name="Petersen F."/>
            <person name="Wong J."/>
        </authorList>
    </citation>
    <scope>NUCLEOTIDE SEQUENCE</scope>
    <source>
        <strain evidence="2">GSM-AAB239-AS_SAM_17_03QT</strain>
    </source>
</reference>
<evidence type="ECO:0000313" key="3">
    <source>
        <dbReference type="Proteomes" id="UP001140949"/>
    </source>
</evidence>